<reference evidence="1" key="1">
    <citation type="journal article" date="2009" name="Plant Mol. Biol.">
        <title>Insights into corn genes derived from large-scale cDNA sequencing.</title>
        <authorList>
            <person name="Alexandrov N.N."/>
            <person name="Brover V.V."/>
            <person name="Freidin S."/>
            <person name="Troukhan M.E."/>
            <person name="Tatarinova T.V."/>
            <person name="Zhang H."/>
            <person name="Swaller T.J."/>
            <person name="Lu Y.P."/>
            <person name="Bouck J."/>
            <person name="Flavell R.B."/>
            <person name="Feldmann K.A."/>
        </authorList>
    </citation>
    <scope>NUCLEOTIDE SEQUENCE</scope>
</reference>
<protein>
    <submittedName>
        <fullName evidence="1">Uncharacterized protein</fullName>
    </submittedName>
</protein>
<proteinExistence type="evidence at transcript level"/>
<evidence type="ECO:0000313" key="1">
    <source>
        <dbReference type="EMBL" id="ACG27130.1"/>
    </source>
</evidence>
<organism evidence="1">
    <name type="scientific">Zea mays</name>
    <name type="common">Maize</name>
    <dbReference type="NCBI Taxonomy" id="4577"/>
    <lineage>
        <taxon>Eukaryota</taxon>
        <taxon>Viridiplantae</taxon>
        <taxon>Streptophyta</taxon>
        <taxon>Embryophyta</taxon>
        <taxon>Tracheophyta</taxon>
        <taxon>Spermatophyta</taxon>
        <taxon>Magnoliopsida</taxon>
        <taxon>Liliopsida</taxon>
        <taxon>Poales</taxon>
        <taxon>Poaceae</taxon>
        <taxon>PACMAD clade</taxon>
        <taxon>Panicoideae</taxon>
        <taxon>Andropogonodae</taxon>
        <taxon>Andropogoneae</taxon>
        <taxon>Tripsacinae</taxon>
        <taxon>Zea</taxon>
    </lineage>
</organism>
<sequence length="95" mass="10826">MSMQQQRVEISGGGTTNSLMYQECLDCCILTLFGSTYSSWSVRSPTIKLNGGVELHVGMMHAPFKFRNVVLNCNLWPLNPFYLLLDLSYRIFKNV</sequence>
<accession>B6SQJ7</accession>
<name>B6SQJ7_MAIZE</name>
<dbReference type="EMBL" id="EU955012">
    <property type="protein sequence ID" value="ACG27130.1"/>
    <property type="molecule type" value="mRNA"/>
</dbReference>
<dbReference type="AlphaFoldDB" id="B6SQJ7"/>